<sequence length="82" mass="9184">MAMGIRVVAIKRAPLFTKKGRFMHHVPVVGTGFTHDHEIRVDIGDGKAGFVEFVDQCAFGLPHRLFLPSWRRRKSAVAIAEV</sequence>
<dbReference type="AlphaFoldDB" id="A0A4U9TY32"/>
<protein>
    <submittedName>
        <fullName evidence="1">Uncharacterized protein</fullName>
    </submittedName>
</protein>
<name>A0A4U9TY32_SERFO</name>
<organism evidence="1">
    <name type="scientific">Serratia fonticola</name>
    <dbReference type="NCBI Taxonomy" id="47917"/>
    <lineage>
        <taxon>Bacteria</taxon>
        <taxon>Pseudomonadati</taxon>
        <taxon>Pseudomonadota</taxon>
        <taxon>Gammaproteobacteria</taxon>
        <taxon>Enterobacterales</taxon>
        <taxon>Yersiniaceae</taxon>
        <taxon>Serratia</taxon>
    </lineage>
</organism>
<proteinExistence type="predicted"/>
<evidence type="ECO:0000313" key="1">
    <source>
        <dbReference type="EMBL" id="VTR23462.1"/>
    </source>
</evidence>
<reference evidence="1" key="1">
    <citation type="submission" date="2019-05" db="EMBL/GenBank/DDBJ databases">
        <authorList>
            <consortium name="Pathogen Informatics"/>
        </authorList>
    </citation>
    <scope>NUCLEOTIDE SEQUENCE [LARGE SCALE GENOMIC DNA]</scope>
    <source>
        <strain evidence="1">NCTC12965</strain>
    </source>
</reference>
<gene>
    <name evidence="1" type="ORF">NCTC12965_01762</name>
</gene>
<dbReference type="EMBL" id="CABEEZ010000032">
    <property type="protein sequence ID" value="VTR23462.1"/>
    <property type="molecule type" value="Genomic_DNA"/>
</dbReference>
<accession>A0A4U9TY32</accession>